<evidence type="ECO:0000313" key="3">
    <source>
        <dbReference type="Proteomes" id="UP000664161"/>
    </source>
</evidence>
<dbReference type="Proteomes" id="UP000664161">
    <property type="component" value="Unassembled WGS sequence"/>
</dbReference>
<feature type="transmembrane region" description="Helical" evidence="1">
    <location>
        <begin position="74"/>
        <end position="95"/>
    </location>
</feature>
<proteinExistence type="predicted"/>
<accession>A0AAW4IPS6</accession>
<feature type="transmembrane region" description="Helical" evidence="1">
    <location>
        <begin position="134"/>
        <end position="157"/>
    </location>
</feature>
<feature type="transmembrane region" description="Helical" evidence="1">
    <location>
        <begin position="24"/>
        <end position="54"/>
    </location>
</feature>
<reference evidence="2 3" key="1">
    <citation type="submission" date="2021-03" db="EMBL/GenBank/DDBJ databases">
        <authorList>
            <person name="Shang D.-D."/>
            <person name="Du Z.-J."/>
            <person name="Chen G.-J."/>
        </authorList>
    </citation>
    <scope>NUCLEOTIDE SEQUENCE [LARGE SCALE GENOMIC DNA]</scope>
    <source>
        <strain evidence="2 3">F2608</strain>
    </source>
</reference>
<dbReference type="RefSeq" id="WP_207969933.1">
    <property type="nucleotide sequence ID" value="NZ_JAGBKN010000019.1"/>
</dbReference>
<organism evidence="2 3">
    <name type="scientific">Psychrobacter halodurans</name>
    <dbReference type="NCBI Taxonomy" id="2818439"/>
    <lineage>
        <taxon>Bacteria</taxon>
        <taxon>Pseudomonadati</taxon>
        <taxon>Pseudomonadota</taxon>
        <taxon>Gammaproteobacteria</taxon>
        <taxon>Moraxellales</taxon>
        <taxon>Moraxellaceae</taxon>
        <taxon>Psychrobacter</taxon>
    </lineage>
</organism>
<dbReference type="AlphaFoldDB" id="A0AAW4IPS6"/>
<dbReference type="EMBL" id="JAGBKN010000019">
    <property type="protein sequence ID" value="MBO1517473.1"/>
    <property type="molecule type" value="Genomic_DNA"/>
</dbReference>
<gene>
    <name evidence="2" type="ORF">J3491_09030</name>
</gene>
<evidence type="ECO:0000256" key="1">
    <source>
        <dbReference type="SAM" id="Phobius"/>
    </source>
</evidence>
<sequence>MAVKKSKDSSITLTKQYARKSYPWLRIVVSFALLGGWIGANAMNFILFLLAGALPRNMQGFDFQYFIAHMFEGLGFKMIAGLFPALITAGVVIYFKLHLKTIKSWLALGVLGFMATVPFSLIVMLITESVDLELFYLATLVGMSGLCSAIIVGGLTIPKS</sequence>
<keyword evidence="1" id="KW-0812">Transmembrane</keyword>
<keyword evidence="1" id="KW-1133">Transmembrane helix</keyword>
<protein>
    <submittedName>
        <fullName evidence="2">Uncharacterized protein</fullName>
    </submittedName>
</protein>
<name>A0AAW4IPS6_9GAMM</name>
<keyword evidence="1" id="KW-0472">Membrane</keyword>
<comment type="caution">
    <text evidence="2">The sequence shown here is derived from an EMBL/GenBank/DDBJ whole genome shotgun (WGS) entry which is preliminary data.</text>
</comment>
<feature type="transmembrane region" description="Helical" evidence="1">
    <location>
        <begin position="107"/>
        <end position="128"/>
    </location>
</feature>
<evidence type="ECO:0000313" key="2">
    <source>
        <dbReference type="EMBL" id="MBO1517473.1"/>
    </source>
</evidence>
<keyword evidence="3" id="KW-1185">Reference proteome</keyword>